<organism evidence="3 4">
    <name type="scientific">Luteimonas viscosa</name>
    <dbReference type="NCBI Taxonomy" id="1132694"/>
    <lineage>
        <taxon>Bacteria</taxon>
        <taxon>Pseudomonadati</taxon>
        <taxon>Pseudomonadota</taxon>
        <taxon>Gammaproteobacteria</taxon>
        <taxon>Lysobacterales</taxon>
        <taxon>Lysobacteraceae</taxon>
        <taxon>Luteimonas</taxon>
    </lineage>
</organism>
<name>A0A5D4XPX7_9GAMM</name>
<evidence type="ECO:0000313" key="3">
    <source>
        <dbReference type="EMBL" id="TYT26708.1"/>
    </source>
</evidence>
<feature type="domain" description="DUF4440" evidence="2">
    <location>
        <begin position="34"/>
        <end position="147"/>
    </location>
</feature>
<gene>
    <name evidence="3" type="ORF">FZO89_10815</name>
</gene>
<accession>A0A5D4XPX7</accession>
<dbReference type="InterPro" id="IPR027843">
    <property type="entry name" value="DUF4440"/>
</dbReference>
<dbReference type="AlphaFoldDB" id="A0A5D4XPX7"/>
<evidence type="ECO:0000256" key="1">
    <source>
        <dbReference type="SAM" id="SignalP"/>
    </source>
</evidence>
<reference evidence="3 4" key="1">
    <citation type="submission" date="2019-08" db="EMBL/GenBank/DDBJ databases">
        <title>Luteimonas viscosus sp. nov., isolated from soil of a sunflower field.</title>
        <authorList>
            <person name="Jianli Z."/>
            <person name="Ying Z."/>
        </authorList>
    </citation>
    <scope>NUCLEOTIDE SEQUENCE [LARGE SCALE GENOMIC DNA]</scope>
    <source>
        <strain evidence="3 4">XBU10</strain>
    </source>
</reference>
<dbReference type="InterPro" id="IPR032710">
    <property type="entry name" value="NTF2-like_dom_sf"/>
</dbReference>
<dbReference type="Gene3D" id="3.10.450.50">
    <property type="match status" value="1"/>
</dbReference>
<evidence type="ECO:0000259" key="2">
    <source>
        <dbReference type="Pfam" id="PF14534"/>
    </source>
</evidence>
<sequence length="159" mass="17346">MTHEPTTSRLLLAALLLLPWLSHAQEATPEAANRALASAFEAVWNAHDMVPLGELVTGDADWVNVDGYRGRGRKAIVDGHARVHAGKFKDSVLSVQAIDVAVVRPGVAVVHVQWGLRGDHNDDGTPRPPREGLFTWLTVEEGGRWRIRASHNSNKGVAR</sequence>
<comment type="caution">
    <text evidence="3">The sequence shown here is derived from an EMBL/GenBank/DDBJ whole genome shotgun (WGS) entry which is preliminary data.</text>
</comment>
<protein>
    <submittedName>
        <fullName evidence="3">SgcJ/EcaC family oxidoreductase</fullName>
    </submittedName>
</protein>
<proteinExistence type="predicted"/>
<dbReference type="Proteomes" id="UP000324973">
    <property type="component" value="Unassembled WGS sequence"/>
</dbReference>
<evidence type="ECO:0000313" key="4">
    <source>
        <dbReference type="Proteomes" id="UP000324973"/>
    </source>
</evidence>
<dbReference type="NCBIfam" id="TIGR02246">
    <property type="entry name" value="SgcJ/EcaC family oxidoreductase"/>
    <property type="match status" value="1"/>
</dbReference>
<keyword evidence="4" id="KW-1185">Reference proteome</keyword>
<dbReference type="SUPFAM" id="SSF54427">
    <property type="entry name" value="NTF2-like"/>
    <property type="match status" value="1"/>
</dbReference>
<dbReference type="InterPro" id="IPR011944">
    <property type="entry name" value="Steroid_delta5-4_isomerase"/>
</dbReference>
<feature type="signal peptide" evidence="1">
    <location>
        <begin position="1"/>
        <end position="24"/>
    </location>
</feature>
<keyword evidence="1" id="KW-0732">Signal</keyword>
<feature type="chain" id="PRO_5022782289" evidence="1">
    <location>
        <begin position="25"/>
        <end position="159"/>
    </location>
</feature>
<dbReference type="EMBL" id="VTFT01000001">
    <property type="protein sequence ID" value="TYT26708.1"/>
    <property type="molecule type" value="Genomic_DNA"/>
</dbReference>
<dbReference type="RefSeq" id="WP_149103263.1">
    <property type="nucleotide sequence ID" value="NZ_VTFT01000001.1"/>
</dbReference>
<dbReference type="Pfam" id="PF14534">
    <property type="entry name" value="DUF4440"/>
    <property type="match status" value="1"/>
</dbReference>
<dbReference type="OrthoDB" id="122531at2"/>